<protein>
    <submittedName>
        <fullName evidence="1">Uncharacterized protein</fullName>
    </submittedName>
</protein>
<comment type="caution">
    <text evidence="1">The sequence shown here is derived from an EMBL/GenBank/DDBJ whole genome shotgun (WGS) entry which is preliminary data.</text>
</comment>
<sequence>MRKAINFHGKDYRHKEHRISLPLARVQNEFGKGRKVISDLMGWVGSGLKAQNPTRNWAEMEAVARTLGATFSPFLRSYTALRASLRSFKHEARTGTAASNKSVGACVLECLHALLTTLV</sequence>
<name>A0ABU6TB96_9FABA</name>
<evidence type="ECO:0000313" key="2">
    <source>
        <dbReference type="Proteomes" id="UP001341840"/>
    </source>
</evidence>
<keyword evidence="2" id="KW-1185">Reference proteome</keyword>
<proteinExistence type="predicted"/>
<dbReference type="Proteomes" id="UP001341840">
    <property type="component" value="Unassembled WGS sequence"/>
</dbReference>
<evidence type="ECO:0000313" key="1">
    <source>
        <dbReference type="EMBL" id="MED6145825.1"/>
    </source>
</evidence>
<gene>
    <name evidence="1" type="ORF">PIB30_028811</name>
</gene>
<reference evidence="1 2" key="1">
    <citation type="journal article" date="2023" name="Plants (Basel)">
        <title>Bridging the Gap: Combining Genomics and Transcriptomics Approaches to Understand Stylosanthes scabra, an Orphan Legume from the Brazilian Caatinga.</title>
        <authorList>
            <person name="Ferreira-Neto J.R.C."/>
            <person name="da Silva M.D."/>
            <person name="Binneck E."/>
            <person name="de Melo N.F."/>
            <person name="da Silva R.H."/>
            <person name="de Melo A.L.T.M."/>
            <person name="Pandolfi V."/>
            <person name="Bustamante F.O."/>
            <person name="Brasileiro-Vidal A.C."/>
            <person name="Benko-Iseppon A.M."/>
        </authorList>
    </citation>
    <scope>NUCLEOTIDE SEQUENCE [LARGE SCALE GENOMIC DNA]</scope>
    <source>
        <tissue evidence="1">Leaves</tissue>
    </source>
</reference>
<organism evidence="1 2">
    <name type="scientific">Stylosanthes scabra</name>
    <dbReference type="NCBI Taxonomy" id="79078"/>
    <lineage>
        <taxon>Eukaryota</taxon>
        <taxon>Viridiplantae</taxon>
        <taxon>Streptophyta</taxon>
        <taxon>Embryophyta</taxon>
        <taxon>Tracheophyta</taxon>
        <taxon>Spermatophyta</taxon>
        <taxon>Magnoliopsida</taxon>
        <taxon>eudicotyledons</taxon>
        <taxon>Gunneridae</taxon>
        <taxon>Pentapetalae</taxon>
        <taxon>rosids</taxon>
        <taxon>fabids</taxon>
        <taxon>Fabales</taxon>
        <taxon>Fabaceae</taxon>
        <taxon>Papilionoideae</taxon>
        <taxon>50 kb inversion clade</taxon>
        <taxon>dalbergioids sensu lato</taxon>
        <taxon>Dalbergieae</taxon>
        <taxon>Pterocarpus clade</taxon>
        <taxon>Stylosanthes</taxon>
    </lineage>
</organism>
<dbReference type="EMBL" id="JASCZI010090736">
    <property type="protein sequence ID" value="MED6145825.1"/>
    <property type="molecule type" value="Genomic_DNA"/>
</dbReference>
<accession>A0ABU6TB96</accession>